<dbReference type="SUPFAM" id="SSF51569">
    <property type="entry name" value="Aldolase"/>
    <property type="match status" value="1"/>
</dbReference>
<evidence type="ECO:0000256" key="7">
    <source>
        <dbReference type="ARBA" id="ARBA00023277"/>
    </source>
</evidence>
<dbReference type="InterPro" id="IPR031337">
    <property type="entry name" value="KDPG/KHG_AS_1"/>
</dbReference>
<dbReference type="NCBIfam" id="TIGR01182">
    <property type="entry name" value="eda"/>
    <property type="match status" value="1"/>
</dbReference>
<keyword evidence="9" id="KW-1185">Reference proteome</keyword>
<comment type="catalytic activity">
    <reaction evidence="1">
        <text>2-dehydro-3-deoxy-6-phospho-D-gluconate = D-glyceraldehyde 3-phosphate + pyruvate</text>
        <dbReference type="Rhea" id="RHEA:17089"/>
        <dbReference type="ChEBI" id="CHEBI:15361"/>
        <dbReference type="ChEBI" id="CHEBI:57569"/>
        <dbReference type="ChEBI" id="CHEBI:59776"/>
        <dbReference type="EC" id="4.1.2.14"/>
    </reaction>
</comment>
<dbReference type="EC" id="4.1.2.14" evidence="5"/>
<dbReference type="InterPro" id="IPR000887">
    <property type="entry name" value="Aldlse_KDPG_KHG"/>
</dbReference>
<dbReference type="PANTHER" id="PTHR30246">
    <property type="entry name" value="2-KETO-3-DEOXY-6-PHOSPHOGLUCONATE ALDOLASE"/>
    <property type="match status" value="1"/>
</dbReference>
<comment type="pathway">
    <text evidence="2">Carbohydrate acid metabolism; 2-dehydro-3-deoxy-D-gluconate degradation; D-glyceraldehyde 3-phosphate and pyruvate from 2-dehydro-3-deoxy-D-gluconate: step 2/2.</text>
</comment>
<dbReference type="AlphaFoldDB" id="A0A0A8UNY3"/>
<dbReference type="CDD" id="cd00452">
    <property type="entry name" value="KDPG_aldolase"/>
    <property type="match status" value="1"/>
</dbReference>
<dbReference type="Pfam" id="PF01081">
    <property type="entry name" value="Aldolase"/>
    <property type="match status" value="1"/>
</dbReference>
<reference evidence="9" key="1">
    <citation type="submission" date="2014-09" db="EMBL/GenBank/DDBJ databases">
        <authorList>
            <person name="Gomez-Valero L."/>
        </authorList>
    </citation>
    <scope>NUCLEOTIDE SEQUENCE [LARGE SCALE GENOMIC DNA]</scope>
    <source>
        <strain evidence="9">ATCC35250</strain>
    </source>
</reference>
<evidence type="ECO:0000256" key="2">
    <source>
        <dbReference type="ARBA" id="ARBA00004736"/>
    </source>
</evidence>
<gene>
    <name evidence="8" type="primary">eda</name>
    <name evidence="8" type="ORF">LHA_1518</name>
</gene>
<accession>A0A0A8UNY3</accession>
<keyword evidence="7" id="KW-0119">Carbohydrate metabolism</keyword>
<dbReference type="STRING" id="449.LHA_1518"/>
<dbReference type="OrthoDB" id="9805177at2"/>
<organism evidence="8 9">
    <name type="scientific">Legionella hackeliae</name>
    <dbReference type="NCBI Taxonomy" id="449"/>
    <lineage>
        <taxon>Bacteria</taxon>
        <taxon>Pseudomonadati</taxon>
        <taxon>Pseudomonadota</taxon>
        <taxon>Gammaproteobacteria</taxon>
        <taxon>Legionellales</taxon>
        <taxon>Legionellaceae</taxon>
        <taxon>Legionella</taxon>
    </lineage>
</organism>
<dbReference type="KEGG" id="lha:LHA_1518"/>
<evidence type="ECO:0000256" key="1">
    <source>
        <dbReference type="ARBA" id="ARBA00000654"/>
    </source>
</evidence>
<dbReference type="GO" id="GO:0008675">
    <property type="term" value="F:2-dehydro-3-deoxy-phosphogluconate aldolase activity"/>
    <property type="evidence" value="ECO:0007669"/>
    <property type="project" value="UniProtKB-EC"/>
</dbReference>
<proteinExistence type="inferred from homology"/>
<dbReference type="Gene3D" id="3.20.20.70">
    <property type="entry name" value="Aldolase class I"/>
    <property type="match status" value="1"/>
</dbReference>
<dbReference type="EMBL" id="LN681225">
    <property type="protein sequence ID" value="CEK10560.1"/>
    <property type="molecule type" value="Genomic_DNA"/>
</dbReference>
<comment type="subunit">
    <text evidence="4">Homotrimer.</text>
</comment>
<evidence type="ECO:0000256" key="3">
    <source>
        <dbReference type="ARBA" id="ARBA00006906"/>
    </source>
</evidence>
<dbReference type="RefSeq" id="WP_045105914.1">
    <property type="nucleotide sequence ID" value="NZ_LN681225.1"/>
</dbReference>
<evidence type="ECO:0000313" key="9">
    <source>
        <dbReference type="Proteomes" id="UP000032803"/>
    </source>
</evidence>
<dbReference type="Proteomes" id="UP000032803">
    <property type="component" value="Chromosome I"/>
</dbReference>
<keyword evidence="6 8" id="KW-0456">Lyase</keyword>
<dbReference type="PANTHER" id="PTHR30246:SF1">
    <property type="entry name" value="2-DEHYDRO-3-DEOXY-6-PHOSPHOGALACTONATE ALDOLASE-RELATED"/>
    <property type="match status" value="1"/>
</dbReference>
<evidence type="ECO:0000256" key="5">
    <source>
        <dbReference type="ARBA" id="ARBA00013063"/>
    </source>
</evidence>
<comment type="similarity">
    <text evidence="3">Belongs to the KHG/KDPG aldolase family.</text>
</comment>
<dbReference type="PATRIC" id="fig|449.7.peg.738"/>
<dbReference type="HOGENOM" id="CLU_077795_1_1_6"/>
<name>A0A0A8UNY3_LEGHA</name>
<protein>
    <recommendedName>
        <fullName evidence="5">2-dehydro-3-deoxy-phosphogluconate aldolase</fullName>
        <ecNumber evidence="5">4.1.2.14</ecNumber>
    </recommendedName>
</protein>
<evidence type="ECO:0000313" key="8">
    <source>
        <dbReference type="EMBL" id="CEK10560.1"/>
    </source>
</evidence>
<dbReference type="InterPro" id="IPR013785">
    <property type="entry name" value="Aldolase_TIM"/>
</dbReference>
<sequence length="216" mass="23459">MTFNHFLDEKKLFSLSPVIPVIVLDELDDAIPIAKALLAGGIKVLEVTLRTPVALECISLLRSEVPEAIVGAGTVTGVKQFEACISAEAQFVISPGLTLELLQLGRDTKVPYIPGASSVSELMEGIRLEYTHFKFFPAEVVGGIPMLKAIYGPLPQLRFCATGGINEKNYLDYLSLPNVECVGGSWIVPADAIQQKNWHRITELAANAVQQATRKL</sequence>
<dbReference type="PROSITE" id="PS00159">
    <property type="entry name" value="ALDOLASE_KDPG_KHG_1"/>
    <property type="match status" value="1"/>
</dbReference>
<dbReference type="NCBIfam" id="NF004325">
    <property type="entry name" value="PRK05718.1"/>
    <property type="match status" value="1"/>
</dbReference>
<evidence type="ECO:0000256" key="6">
    <source>
        <dbReference type="ARBA" id="ARBA00023239"/>
    </source>
</evidence>
<evidence type="ECO:0000256" key="4">
    <source>
        <dbReference type="ARBA" id="ARBA00011233"/>
    </source>
</evidence>